<evidence type="ECO:0000313" key="1">
    <source>
        <dbReference type="EMBL" id="MBU3077356.1"/>
    </source>
</evidence>
<dbReference type="CDD" id="cd24012">
    <property type="entry name" value="ASKHA_NBD_KDGal-kinase"/>
    <property type="match status" value="1"/>
</dbReference>
<keyword evidence="2" id="KW-1185">Reference proteome</keyword>
<dbReference type="Pfam" id="PF05035">
    <property type="entry name" value="DGOK"/>
    <property type="match status" value="1"/>
</dbReference>
<accession>A0ABS6BGD0</accession>
<protein>
    <submittedName>
        <fullName evidence="1">2-dehydro-3-deoxygalactonokinase</fullName>
    </submittedName>
</protein>
<name>A0ABS6BGD0_9SPHN</name>
<dbReference type="EMBL" id="JAHKRT010000002">
    <property type="protein sequence ID" value="MBU3077356.1"/>
    <property type="molecule type" value="Genomic_DNA"/>
</dbReference>
<dbReference type="InterPro" id="IPR007729">
    <property type="entry name" value="DGOK"/>
</dbReference>
<dbReference type="RefSeq" id="WP_216321437.1">
    <property type="nucleotide sequence ID" value="NZ_JAHKRT010000002.1"/>
</dbReference>
<reference evidence="1 2" key="1">
    <citation type="submission" date="2021-06" db="EMBL/GenBank/DDBJ databases">
        <title>Sphingomonas sp. XMGL2, whole genome shotgun sequencing project.</title>
        <authorList>
            <person name="Zhao G."/>
            <person name="Shen L."/>
        </authorList>
    </citation>
    <scope>NUCLEOTIDE SEQUENCE [LARGE SCALE GENOMIC DNA]</scope>
    <source>
        <strain evidence="1 2">XMGL2</strain>
    </source>
</reference>
<gene>
    <name evidence="1" type="ORF">KOF26_05695</name>
</gene>
<proteinExistence type="predicted"/>
<evidence type="ECO:0000313" key="2">
    <source>
        <dbReference type="Proteomes" id="UP000776276"/>
    </source>
</evidence>
<sequence>MNAAMIGVDWGTSNMRGWAFDDAGEIVAQAARPSGINAVTDGDFAAVLREMVGGWTDGGTPIVMGGMIGSRQGWREAPYLPCPVRPEALAAAAMPIDTGTGPGWIVPGVSRVDAEGVADVMRGEEVQLLGAGIADGLVLLPGTHGKWVRIEGGAIITFRTFMTGELFALLKDRSLLGRLMAPGRTDWDAFDRGVDRALHDPALTALLFTVRTEGLSGRTAPEALADYLSGLLIGAEIAGGGGTPGERISVIATGKLAERYARALPHAGWPAPELIAGEAASIAGLRRVGQAILKTAGRG</sequence>
<organism evidence="1 2">
    <name type="scientific">Sphingomonas quercus</name>
    <dbReference type="NCBI Taxonomy" id="2842451"/>
    <lineage>
        <taxon>Bacteria</taxon>
        <taxon>Pseudomonadati</taxon>
        <taxon>Pseudomonadota</taxon>
        <taxon>Alphaproteobacteria</taxon>
        <taxon>Sphingomonadales</taxon>
        <taxon>Sphingomonadaceae</taxon>
        <taxon>Sphingomonas</taxon>
    </lineage>
</organism>
<dbReference type="Proteomes" id="UP000776276">
    <property type="component" value="Unassembled WGS sequence"/>
</dbReference>
<comment type="caution">
    <text evidence="1">The sequence shown here is derived from an EMBL/GenBank/DDBJ whole genome shotgun (WGS) entry which is preliminary data.</text>
</comment>